<accession>A0A2P2LF08</accession>
<organism evidence="1">
    <name type="scientific">Rhizophora mucronata</name>
    <name type="common">Asiatic mangrove</name>
    <dbReference type="NCBI Taxonomy" id="61149"/>
    <lineage>
        <taxon>Eukaryota</taxon>
        <taxon>Viridiplantae</taxon>
        <taxon>Streptophyta</taxon>
        <taxon>Embryophyta</taxon>
        <taxon>Tracheophyta</taxon>
        <taxon>Spermatophyta</taxon>
        <taxon>Magnoliopsida</taxon>
        <taxon>eudicotyledons</taxon>
        <taxon>Gunneridae</taxon>
        <taxon>Pentapetalae</taxon>
        <taxon>rosids</taxon>
        <taxon>fabids</taxon>
        <taxon>Malpighiales</taxon>
        <taxon>Rhizophoraceae</taxon>
        <taxon>Rhizophora</taxon>
    </lineage>
</organism>
<evidence type="ECO:0000313" key="1">
    <source>
        <dbReference type="EMBL" id="MBX16551.1"/>
    </source>
</evidence>
<dbReference type="EMBL" id="GGEC01036064">
    <property type="protein sequence ID" value="MBX16548.1"/>
    <property type="molecule type" value="Transcribed_RNA"/>
</dbReference>
<sequence>MSIRHLEVGTRTVLSFLQCMRWCHPTCFQYEMMRLNSMAKPQHPHLDQSQSVFLQRERNFHHMVNLHLHHPQLYSQLPQHPCCPNHHFQECLKIFLHCFLNL</sequence>
<dbReference type="AlphaFoldDB" id="A0A2P2LF08"/>
<reference evidence="1" key="1">
    <citation type="submission" date="2018-02" db="EMBL/GenBank/DDBJ databases">
        <title>Rhizophora mucronata_Transcriptome.</title>
        <authorList>
            <person name="Meera S.P."/>
            <person name="Sreeshan A."/>
            <person name="Augustine A."/>
        </authorList>
    </citation>
    <scope>NUCLEOTIDE SEQUENCE</scope>
    <source>
        <tissue evidence="1">Leaf</tissue>
    </source>
</reference>
<name>A0A2P2LF08_RHIMU</name>
<protein>
    <submittedName>
        <fullName evidence="1">Uncharacterized protein</fullName>
    </submittedName>
</protein>
<dbReference type="EMBL" id="GGEC01036067">
    <property type="protein sequence ID" value="MBX16551.1"/>
    <property type="molecule type" value="Transcribed_RNA"/>
</dbReference>
<proteinExistence type="predicted"/>